<proteinExistence type="predicted"/>
<dbReference type="InParanoid" id="E2ABR8"/>
<feature type="non-terminal residue" evidence="1">
    <location>
        <position position="1"/>
    </location>
</feature>
<evidence type="ECO:0000313" key="1">
    <source>
        <dbReference type="EMBL" id="EFN69119.1"/>
    </source>
</evidence>
<dbReference type="EMBL" id="GL438346">
    <property type="protein sequence ID" value="EFN69119.1"/>
    <property type="molecule type" value="Genomic_DNA"/>
</dbReference>
<dbReference type="OMA" id="CAIRILV"/>
<feature type="non-terminal residue" evidence="1">
    <location>
        <position position="432"/>
    </location>
</feature>
<sequence>SESSLEIFKDHLRCWTIGHHIAQTAISDLLKIIKSDLKLNLLPSDARTLFKTKNINNKIVNLSPGKYYHFGLKSKLLLKLIQNDFKGNEVNISVNIDGLPLTKSSGSQFWPILIKIDELEKLKPFPIGVYHGETKPNNSNIFLLRFVEEMKILQNEGLCLYDKIVKIRISKILCDAPAKSFVLCIKNFNSYASCPKCYAEGSFQKNRMTFPELNSKLRTNEEFYSQSDEDFHKDTSILCDLEIDFITSVPLDYMHLVLLGIMKRLLGFWLKGNKEVRLFKEDIDAINKRIKLIYKSTPREFSRKPRLITEYDKWKAVELRTFLLHYGPWLMKPFLRNQYFLHFLSLHCAIRILVCQDLLEKYIDYANELLMYFVNEFGNLYGNEFVNHNVHNLIHLTLDVKTFGSLDKFSCFPFENYMHTIKMMIKTSNKPI</sequence>
<organism evidence="2">
    <name type="scientific">Camponotus floridanus</name>
    <name type="common">Florida carpenter ant</name>
    <dbReference type="NCBI Taxonomy" id="104421"/>
    <lineage>
        <taxon>Eukaryota</taxon>
        <taxon>Metazoa</taxon>
        <taxon>Ecdysozoa</taxon>
        <taxon>Arthropoda</taxon>
        <taxon>Hexapoda</taxon>
        <taxon>Insecta</taxon>
        <taxon>Pterygota</taxon>
        <taxon>Neoptera</taxon>
        <taxon>Endopterygota</taxon>
        <taxon>Hymenoptera</taxon>
        <taxon>Apocrita</taxon>
        <taxon>Aculeata</taxon>
        <taxon>Formicoidea</taxon>
        <taxon>Formicidae</taxon>
        <taxon>Formicinae</taxon>
        <taxon>Camponotus</taxon>
    </lineage>
</organism>
<evidence type="ECO:0000313" key="2">
    <source>
        <dbReference type="Proteomes" id="UP000000311"/>
    </source>
</evidence>
<dbReference type="PANTHER" id="PTHR33053">
    <property type="entry name" value="PROTEIN, PUTATIVE-RELATED"/>
    <property type="match status" value="1"/>
</dbReference>
<protein>
    <recommendedName>
        <fullName evidence="3">DUF4218 domain-containing protein</fullName>
    </recommendedName>
</protein>
<dbReference type="Proteomes" id="UP000000311">
    <property type="component" value="Unassembled WGS sequence"/>
</dbReference>
<gene>
    <name evidence="1" type="ORF">EAG_14834</name>
</gene>
<keyword evidence="2" id="KW-1185">Reference proteome</keyword>
<reference evidence="1 2" key="1">
    <citation type="journal article" date="2010" name="Science">
        <title>Genomic comparison of the ants Camponotus floridanus and Harpegnathos saltator.</title>
        <authorList>
            <person name="Bonasio R."/>
            <person name="Zhang G."/>
            <person name="Ye C."/>
            <person name="Mutti N.S."/>
            <person name="Fang X."/>
            <person name="Qin N."/>
            <person name="Donahue G."/>
            <person name="Yang P."/>
            <person name="Li Q."/>
            <person name="Li C."/>
            <person name="Zhang P."/>
            <person name="Huang Z."/>
            <person name="Berger S.L."/>
            <person name="Reinberg D."/>
            <person name="Wang J."/>
            <person name="Liebig J."/>
        </authorList>
    </citation>
    <scope>NUCLEOTIDE SEQUENCE [LARGE SCALE GENOMIC DNA]</scope>
    <source>
        <strain evidence="2">C129</strain>
    </source>
</reference>
<dbReference type="OrthoDB" id="10028922at2759"/>
<accession>E2ABR8</accession>
<name>E2ABR8_CAMFO</name>
<dbReference type="AlphaFoldDB" id="E2ABR8"/>
<evidence type="ECO:0008006" key="3">
    <source>
        <dbReference type="Google" id="ProtNLM"/>
    </source>
</evidence>